<dbReference type="EMBL" id="FXUG01000005">
    <property type="protein sequence ID" value="SMP56759.1"/>
    <property type="molecule type" value="Genomic_DNA"/>
</dbReference>
<sequence>MPSRFERIDAGLMRWRADDIPWMMVSMFSLAALPPESIMTNPQKTFEVLCQQFRDASLIESAAELLEWDERTGMPSGGGDFRARQVSHLRGLVHEKKTSPKIEGWLSELDGWDEAVEPNEPIGATIRLLRKDFEKQRKLPQDLVEAIASATVRGQGSWERARRADDYSQFQPALDEMISLQRQAGQTIAEPGQTPYEALLNEYEPGAKVDHLTQVFADLRKDLVALVDEIQGRPRKAAPLLDQKFPVAAQKSLSRKLAEAIGFDFERGRLDETSHPFCTTLGPSDCRILTRYEESFLPTSIFGTLHEAGHGLYEQGLPQDWYGLPPGQYASLGIHESQSRLWENLVGRSHAFWQHFTPLMRSTFPSLLGDVTTDQLHTMFHQVQPSLIRVEADEVTYNLHILVRFELEQALVSGDLATDDLPTAWADLYESTIGIRPPSAADGVLQDVHWSAGLFGYFPTYTLGNLVSAQLFDSAQSAISDLDGSIAKGEFGPLLDWLRANIHCHGRNFTPDELVQNATGRPLSAGPLMGSLRGRYLD</sequence>
<dbReference type="GO" id="GO:0004180">
    <property type="term" value="F:carboxypeptidase activity"/>
    <property type="evidence" value="ECO:0007669"/>
    <property type="project" value="UniProtKB-KW"/>
</dbReference>
<evidence type="ECO:0000256" key="1">
    <source>
        <dbReference type="PIRNR" id="PIRNR006615"/>
    </source>
</evidence>
<protein>
    <recommendedName>
        <fullName evidence="1">Metal-dependent carboxypeptidase</fullName>
        <ecNumber evidence="1">3.4.17.19</ecNumber>
    </recommendedName>
</protein>
<dbReference type="PANTHER" id="PTHR34217">
    <property type="entry name" value="METAL-DEPENDENT CARBOXYPEPTIDASE"/>
    <property type="match status" value="1"/>
</dbReference>
<keyword evidence="3" id="KW-1185">Reference proteome</keyword>
<keyword evidence="1" id="KW-0645">Protease</keyword>
<organism evidence="2 3">
    <name type="scientific">Neorhodopirellula lusitana</name>
    <dbReference type="NCBI Taxonomy" id="445327"/>
    <lineage>
        <taxon>Bacteria</taxon>
        <taxon>Pseudomonadati</taxon>
        <taxon>Planctomycetota</taxon>
        <taxon>Planctomycetia</taxon>
        <taxon>Pirellulales</taxon>
        <taxon>Pirellulaceae</taxon>
        <taxon>Neorhodopirellula</taxon>
    </lineage>
</organism>
<evidence type="ECO:0000313" key="2">
    <source>
        <dbReference type="EMBL" id="SMP56759.1"/>
    </source>
</evidence>
<gene>
    <name evidence="2" type="ORF">SAMN06265222_105203</name>
</gene>
<dbReference type="InterPro" id="IPR001333">
    <property type="entry name" value="Peptidase_M32_Taq"/>
</dbReference>
<evidence type="ECO:0000313" key="3">
    <source>
        <dbReference type="Proteomes" id="UP001158067"/>
    </source>
</evidence>
<reference evidence="2 3" key="1">
    <citation type="submission" date="2017-05" db="EMBL/GenBank/DDBJ databases">
        <authorList>
            <person name="Varghese N."/>
            <person name="Submissions S."/>
        </authorList>
    </citation>
    <scope>NUCLEOTIDE SEQUENCE [LARGE SCALE GENOMIC DNA]</scope>
    <source>
        <strain evidence="2 3">DSM 25457</strain>
    </source>
</reference>
<name>A0ABY1Q362_9BACT</name>
<dbReference type="Proteomes" id="UP001158067">
    <property type="component" value="Unassembled WGS sequence"/>
</dbReference>
<proteinExistence type="inferred from homology"/>
<keyword evidence="1" id="KW-0378">Hydrolase</keyword>
<dbReference type="SUPFAM" id="SSF55486">
    <property type="entry name" value="Metalloproteases ('zincins'), catalytic domain"/>
    <property type="match status" value="1"/>
</dbReference>
<keyword evidence="1 2" id="KW-0121">Carboxypeptidase</keyword>
<keyword evidence="1" id="KW-0482">Metalloprotease</keyword>
<comment type="caution">
    <text evidence="2">The sequence shown here is derived from an EMBL/GenBank/DDBJ whole genome shotgun (WGS) entry which is preliminary data.</text>
</comment>
<dbReference type="PANTHER" id="PTHR34217:SF1">
    <property type="entry name" value="CARBOXYPEPTIDASE 1"/>
    <property type="match status" value="1"/>
</dbReference>
<keyword evidence="1" id="KW-0479">Metal-binding</keyword>
<dbReference type="PIRSF" id="PIRSF006615">
    <property type="entry name" value="Zn_crbxpep_Taq"/>
    <property type="match status" value="1"/>
</dbReference>
<dbReference type="Gene3D" id="1.10.1370.30">
    <property type="match status" value="1"/>
</dbReference>
<dbReference type="CDD" id="cd06460">
    <property type="entry name" value="M32_Taq"/>
    <property type="match status" value="1"/>
</dbReference>
<dbReference type="PROSITE" id="PS52034">
    <property type="entry name" value="PEPTIDASE_M32"/>
    <property type="match status" value="1"/>
</dbReference>
<accession>A0ABY1Q362</accession>
<comment type="catalytic activity">
    <reaction evidence="1">
        <text>Release of a C-terminal amino acid with broad specificity, except for -Pro.</text>
        <dbReference type="EC" id="3.4.17.19"/>
    </reaction>
</comment>
<dbReference type="PRINTS" id="PR00998">
    <property type="entry name" value="CRBOXYPTASET"/>
</dbReference>
<comment type="function">
    <text evidence="1">Broad specificity carboxypetidase that releases amino acids sequentially from the C-terminus, including neutral, aromatic, polar and basic residues.</text>
</comment>
<dbReference type="EC" id="3.4.17.19" evidence="1"/>
<comment type="similarity">
    <text evidence="1">Belongs to the peptidase M32 family.</text>
</comment>
<dbReference type="Pfam" id="PF02074">
    <property type="entry name" value="Peptidase_M32"/>
    <property type="match status" value="1"/>
</dbReference>